<accession>A0A0W0UXB2</accession>
<comment type="caution">
    <text evidence="5">The sequence shown here is derived from an EMBL/GenBank/DDBJ whole genome shotgun (WGS) entry which is preliminary data.</text>
</comment>
<evidence type="ECO:0000313" key="5">
    <source>
        <dbReference type="EMBL" id="KTD12137.1"/>
    </source>
</evidence>
<gene>
    <name evidence="6" type="ORF">A8135_13540</name>
    <name evidence="5" type="ORF">Ljam_0353</name>
</gene>
<dbReference type="PATRIC" id="fig|455.5.peg.374"/>
<keyword evidence="1 4" id="KW-0436">Ligase</keyword>
<dbReference type="Gene3D" id="3.30.590.20">
    <property type="match status" value="1"/>
</dbReference>
<dbReference type="PANTHER" id="PTHR36510">
    <property type="entry name" value="GLUTAMATE--CYSTEINE LIGASE 2-RELATED"/>
    <property type="match status" value="1"/>
</dbReference>
<dbReference type="GO" id="GO:0004357">
    <property type="term" value="F:glutamate-cysteine ligase activity"/>
    <property type="evidence" value="ECO:0007669"/>
    <property type="project" value="UniProtKB-EC"/>
</dbReference>
<dbReference type="AlphaFoldDB" id="A0A0W0UXB2"/>
<dbReference type="PANTHER" id="PTHR36510:SF1">
    <property type="entry name" value="GLUTAMATE--CYSTEINE LIGASE 2-RELATED"/>
    <property type="match status" value="1"/>
</dbReference>
<dbReference type="NCBIfam" id="TIGR02050">
    <property type="entry name" value="gshA_cyan_rel"/>
    <property type="match status" value="1"/>
</dbReference>
<dbReference type="EC" id="6.3.2.2" evidence="4"/>
<dbReference type="RefSeq" id="WP_058448427.1">
    <property type="nucleotide sequence ID" value="NZ_CAAAJF010000022.1"/>
</dbReference>
<comment type="function">
    <text evidence="4">ATP-dependent carboxylate-amine ligase which exhibits weak glutamate--cysteine ligase activity.</text>
</comment>
<organism evidence="5 7">
    <name type="scientific">Legionella jamestowniensis</name>
    <dbReference type="NCBI Taxonomy" id="455"/>
    <lineage>
        <taxon>Bacteria</taxon>
        <taxon>Pseudomonadati</taxon>
        <taxon>Pseudomonadota</taxon>
        <taxon>Gammaproteobacteria</taxon>
        <taxon>Legionellales</taxon>
        <taxon>Legionellaceae</taxon>
        <taxon>Legionella</taxon>
    </lineage>
</organism>
<sequence>MKKLSFAKSNIGSVGVELELQLIDPQSFYLISRSKELIRNIRESIYKEIIKPEITQSMIEINSSIHYSIKELSEELFQLKSFLLKQADQLDIAICGGGTHPYLKWSRQKIFPTPRYKKIAQKFRYLSKRSTVFGQHIHIGCGNAEDALYLTHAMARYIPHFIAITASSPFYQGADTGYASSRSNIFNSFPQSGHIPYLLSWTEFSEYYYKMRKLGIIVSMKDFYWDIRPKPEYGTVEIRVCDTPLTINKAVDLAAYIQALGIYLLKERPLSINRDLYYLYTHNRFQASRYGLEGFFVNPYTLKETTLVEDILTTIKTMEVHIENLNNEPYITRLIDDVTNKRNDAVLLRELFKESGFLLKVVSEQCSIWRKSVSDS</sequence>
<comment type="similarity">
    <text evidence="4">Belongs to the glutamate--cysteine ligase type 2 family. YbdK subfamily.</text>
</comment>
<evidence type="ECO:0000256" key="1">
    <source>
        <dbReference type="ARBA" id="ARBA00022598"/>
    </source>
</evidence>
<proteinExistence type="inferred from homology"/>
<reference evidence="5 7" key="1">
    <citation type="submission" date="2015-11" db="EMBL/GenBank/DDBJ databases">
        <title>Genomic analysis of 38 Legionella species identifies large and diverse effector repertoires.</title>
        <authorList>
            <person name="Burstein D."/>
            <person name="Amaro F."/>
            <person name="Zusman T."/>
            <person name="Lifshitz Z."/>
            <person name="Cohen O."/>
            <person name="Gilbert J.A."/>
            <person name="Pupko T."/>
            <person name="Shuman H.A."/>
            <person name="Segal G."/>
        </authorList>
    </citation>
    <scope>NUCLEOTIDE SEQUENCE [LARGE SCALE GENOMIC DNA]</scope>
    <source>
        <strain evidence="5 7">JA-26-G1-E2</strain>
    </source>
</reference>
<dbReference type="InterPro" id="IPR006336">
    <property type="entry name" value="GCS2"/>
</dbReference>
<keyword evidence="3 4" id="KW-0067">ATP-binding</keyword>
<dbReference type="Pfam" id="PF04107">
    <property type="entry name" value="GCS2"/>
    <property type="match status" value="1"/>
</dbReference>
<dbReference type="HAMAP" id="MF_01609">
    <property type="entry name" value="Glu_cys_ligase_2"/>
    <property type="match status" value="1"/>
</dbReference>
<reference evidence="6 8" key="2">
    <citation type="submission" date="2016-05" db="EMBL/GenBank/DDBJ databases">
        <authorList>
            <person name="Prochazka B."/>
            <person name="Indra A."/>
            <person name="Hasenberger P."/>
            <person name="Blaschitz M."/>
            <person name="Wagner L."/>
            <person name="Wewalka G."/>
            <person name="Sorschag S."/>
            <person name="Schmid D."/>
            <person name="Ruppitsch W."/>
        </authorList>
    </citation>
    <scope>NUCLEOTIDE SEQUENCE [LARGE SCALE GENOMIC DNA]</scope>
    <source>
        <strain evidence="6 8">974010_12</strain>
    </source>
</reference>
<protein>
    <recommendedName>
        <fullName evidence="4">Putative glutamate--cysteine ligase 2</fullName>
        <ecNumber evidence="4">6.3.2.2</ecNumber>
    </recommendedName>
    <alternativeName>
        <fullName evidence="4">Gamma-glutamylcysteine synthetase 2</fullName>
        <shortName evidence="4">GCS 2</shortName>
        <shortName evidence="4">Gamma-GCS 2</shortName>
    </alternativeName>
</protein>
<evidence type="ECO:0000256" key="2">
    <source>
        <dbReference type="ARBA" id="ARBA00022741"/>
    </source>
</evidence>
<keyword evidence="8" id="KW-1185">Reference proteome</keyword>
<dbReference type="InterPro" id="IPR050141">
    <property type="entry name" value="GCL_type2/YbdK_subfam"/>
</dbReference>
<keyword evidence="2 4" id="KW-0547">Nucleotide-binding</keyword>
<dbReference type="OrthoDB" id="9769628at2"/>
<dbReference type="InterPro" id="IPR014746">
    <property type="entry name" value="Gln_synth/guanido_kin_cat_dom"/>
</dbReference>
<evidence type="ECO:0000256" key="4">
    <source>
        <dbReference type="HAMAP-Rule" id="MF_01609"/>
    </source>
</evidence>
<dbReference type="EMBL" id="LYOZ01000022">
    <property type="protein sequence ID" value="OCH97786.1"/>
    <property type="molecule type" value="Genomic_DNA"/>
</dbReference>
<dbReference type="NCBIfam" id="NF010040">
    <property type="entry name" value="PRK13516.1"/>
    <property type="match status" value="1"/>
</dbReference>
<dbReference type="STRING" id="455.Ljam_0353"/>
<dbReference type="EMBL" id="LNYG01000007">
    <property type="protein sequence ID" value="KTD12137.1"/>
    <property type="molecule type" value="Genomic_DNA"/>
</dbReference>
<dbReference type="Proteomes" id="UP000054715">
    <property type="component" value="Unassembled WGS sequence"/>
</dbReference>
<comment type="catalytic activity">
    <reaction evidence="4">
        <text>L-cysteine + L-glutamate + ATP = gamma-L-glutamyl-L-cysteine + ADP + phosphate + H(+)</text>
        <dbReference type="Rhea" id="RHEA:13285"/>
        <dbReference type="ChEBI" id="CHEBI:15378"/>
        <dbReference type="ChEBI" id="CHEBI:29985"/>
        <dbReference type="ChEBI" id="CHEBI:30616"/>
        <dbReference type="ChEBI" id="CHEBI:35235"/>
        <dbReference type="ChEBI" id="CHEBI:43474"/>
        <dbReference type="ChEBI" id="CHEBI:58173"/>
        <dbReference type="ChEBI" id="CHEBI:456216"/>
        <dbReference type="EC" id="6.3.2.2"/>
    </reaction>
</comment>
<dbReference type="Proteomes" id="UP000093336">
    <property type="component" value="Unassembled WGS sequence"/>
</dbReference>
<name>A0A0W0UXB2_9GAMM</name>
<dbReference type="SUPFAM" id="SSF55931">
    <property type="entry name" value="Glutamine synthetase/guanido kinase"/>
    <property type="match status" value="1"/>
</dbReference>
<evidence type="ECO:0000313" key="7">
    <source>
        <dbReference type="Proteomes" id="UP000054715"/>
    </source>
</evidence>
<evidence type="ECO:0000313" key="8">
    <source>
        <dbReference type="Proteomes" id="UP000093336"/>
    </source>
</evidence>
<dbReference type="GO" id="GO:0042398">
    <property type="term" value="P:modified amino acid biosynthetic process"/>
    <property type="evidence" value="ECO:0007669"/>
    <property type="project" value="InterPro"/>
</dbReference>
<dbReference type="InterPro" id="IPR011793">
    <property type="entry name" value="YbdK"/>
</dbReference>
<evidence type="ECO:0000256" key="3">
    <source>
        <dbReference type="ARBA" id="ARBA00022840"/>
    </source>
</evidence>
<evidence type="ECO:0000313" key="6">
    <source>
        <dbReference type="EMBL" id="OCH97786.1"/>
    </source>
</evidence>
<dbReference type="GO" id="GO:0005524">
    <property type="term" value="F:ATP binding"/>
    <property type="evidence" value="ECO:0007669"/>
    <property type="project" value="UniProtKB-KW"/>
</dbReference>